<dbReference type="SUPFAM" id="SSF53474">
    <property type="entry name" value="alpha/beta-Hydrolases"/>
    <property type="match status" value="1"/>
</dbReference>
<dbReference type="InterPro" id="IPR050466">
    <property type="entry name" value="Carboxylest/Gibb_receptor"/>
</dbReference>
<evidence type="ECO:0000313" key="4">
    <source>
        <dbReference type="Proteomes" id="UP001341840"/>
    </source>
</evidence>
<dbReference type="EMBL" id="JASCZI010241660">
    <property type="protein sequence ID" value="MED6203774.1"/>
    <property type="molecule type" value="Genomic_DNA"/>
</dbReference>
<reference evidence="3 4" key="1">
    <citation type="journal article" date="2023" name="Plants (Basel)">
        <title>Bridging the Gap: Combining Genomics and Transcriptomics Approaches to Understand Stylosanthes scabra, an Orphan Legume from the Brazilian Caatinga.</title>
        <authorList>
            <person name="Ferreira-Neto J.R.C."/>
            <person name="da Silva M.D."/>
            <person name="Binneck E."/>
            <person name="de Melo N.F."/>
            <person name="da Silva R.H."/>
            <person name="de Melo A.L.T.M."/>
            <person name="Pandolfi V."/>
            <person name="Bustamante F.O."/>
            <person name="Brasileiro-Vidal A.C."/>
            <person name="Benko-Iseppon A.M."/>
        </authorList>
    </citation>
    <scope>NUCLEOTIDE SEQUENCE [LARGE SCALE GENOMIC DNA]</scope>
    <source>
        <tissue evidence="3">Leaves</tissue>
    </source>
</reference>
<feature type="domain" description="Alpha/beta hydrolase fold-3" evidence="2">
    <location>
        <begin position="96"/>
        <end position="313"/>
    </location>
</feature>
<dbReference type="Proteomes" id="UP001341840">
    <property type="component" value="Unassembled WGS sequence"/>
</dbReference>
<comment type="similarity">
    <text evidence="1">Belongs to the 'GDXG' lipolytic enzyme family.</text>
</comment>
<sequence length="435" mass="48927">MAAENESKHPKLTLAWHTRFSLSLFASLNDIACRPDGTVNRRLTKIIDHKTKPDATPVKGVISKDVTVDVTKTVWFRLYTPSSATAVNGDATLPILIFFHGGGFAFLSPSSYSYDAVCRGFVRQLNVVVVSINYRLTPENRYPCQYDDGFAAVKFLDENPSVLPENADVSKCFVAGDSAGANLAHHVVVRVAQSELQKIRIIGLISIQPFFGGEERTEAEIRLAEAAPLVSMARTDWLWRVFLPKGANRDHEAVNVSGPNAVDISGLNYPNSLVFVGGFDPLQDWQRRYYNWLKKSGKEAELIEYPTMFHAFYLFPNTPESTQLISQVKDFITNQPKSTSDLPYVGPRPAFGPSPIRIHTRRPMTLITGFTQDRDHIRTDLVRIYPLNNRNYHGYIKRRSALLQVHLLNPTQSLCIRRLPNPYLVTLPLHAITHP</sequence>
<dbReference type="PANTHER" id="PTHR23024:SF609">
    <property type="entry name" value="CARBOXYLESTERASE 18-RELATED"/>
    <property type="match status" value="1"/>
</dbReference>
<gene>
    <name evidence="3" type="ORF">PIB30_002538</name>
</gene>
<protein>
    <recommendedName>
        <fullName evidence="2">Alpha/beta hydrolase fold-3 domain-containing protein</fullName>
    </recommendedName>
</protein>
<dbReference type="Gene3D" id="3.40.50.1820">
    <property type="entry name" value="alpha/beta hydrolase"/>
    <property type="match status" value="1"/>
</dbReference>
<dbReference type="InterPro" id="IPR013094">
    <property type="entry name" value="AB_hydrolase_3"/>
</dbReference>
<organism evidence="3 4">
    <name type="scientific">Stylosanthes scabra</name>
    <dbReference type="NCBI Taxonomy" id="79078"/>
    <lineage>
        <taxon>Eukaryota</taxon>
        <taxon>Viridiplantae</taxon>
        <taxon>Streptophyta</taxon>
        <taxon>Embryophyta</taxon>
        <taxon>Tracheophyta</taxon>
        <taxon>Spermatophyta</taxon>
        <taxon>Magnoliopsida</taxon>
        <taxon>eudicotyledons</taxon>
        <taxon>Gunneridae</taxon>
        <taxon>Pentapetalae</taxon>
        <taxon>rosids</taxon>
        <taxon>fabids</taxon>
        <taxon>Fabales</taxon>
        <taxon>Fabaceae</taxon>
        <taxon>Papilionoideae</taxon>
        <taxon>50 kb inversion clade</taxon>
        <taxon>dalbergioids sensu lato</taxon>
        <taxon>Dalbergieae</taxon>
        <taxon>Pterocarpus clade</taxon>
        <taxon>Stylosanthes</taxon>
    </lineage>
</organism>
<evidence type="ECO:0000256" key="1">
    <source>
        <dbReference type="ARBA" id="ARBA00010515"/>
    </source>
</evidence>
<dbReference type="Pfam" id="PF07859">
    <property type="entry name" value="Abhydrolase_3"/>
    <property type="match status" value="1"/>
</dbReference>
<evidence type="ECO:0000313" key="3">
    <source>
        <dbReference type="EMBL" id="MED6203774.1"/>
    </source>
</evidence>
<proteinExistence type="inferred from homology"/>
<name>A0ABU6Y3C2_9FABA</name>
<dbReference type="PANTHER" id="PTHR23024">
    <property type="entry name" value="ARYLACETAMIDE DEACETYLASE"/>
    <property type="match status" value="1"/>
</dbReference>
<keyword evidence="4" id="KW-1185">Reference proteome</keyword>
<comment type="caution">
    <text evidence="3">The sequence shown here is derived from an EMBL/GenBank/DDBJ whole genome shotgun (WGS) entry which is preliminary data.</text>
</comment>
<accession>A0ABU6Y3C2</accession>
<dbReference type="InterPro" id="IPR029058">
    <property type="entry name" value="AB_hydrolase_fold"/>
</dbReference>
<evidence type="ECO:0000259" key="2">
    <source>
        <dbReference type="Pfam" id="PF07859"/>
    </source>
</evidence>